<accession>A0ABY5C1Z1</accession>
<gene>
    <name evidence="1" type="ORF">M3M37_03845</name>
</gene>
<sequence length="208" mass="24216">MNQLTLQQLEQQYFYKTELMQFCRERNLPTTGTKADLFNSLVEFFNGNPVPSTIKQSYSQPKSTSPNLLSLNTPLIDPTFKFNKATRTFLATALNQKEFHFTKKMAALRRKARKEHDSRLTIQDLLTVNELSTEKLQSTSEEQTYQWNHFVKDFCQDPETNIFPNKLATAAILWKHVKQQPGTKKFSADLLQRFSAELRPLQHPKSDR</sequence>
<evidence type="ECO:0000313" key="2">
    <source>
        <dbReference type="Proteomes" id="UP001056164"/>
    </source>
</evidence>
<protein>
    <submittedName>
        <fullName evidence="1">SAP domain-containing protein</fullName>
    </submittedName>
</protein>
<dbReference type="Pfam" id="PF18953">
    <property type="entry name" value="SAP_new25"/>
    <property type="match status" value="1"/>
</dbReference>
<proteinExistence type="predicted"/>
<dbReference type="EMBL" id="CP097121">
    <property type="protein sequence ID" value="USS91336.1"/>
    <property type="molecule type" value="Genomic_DNA"/>
</dbReference>
<reference evidence="1" key="1">
    <citation type="submission" date="2022-05" db="EMBL/GenBank/DDBJ databases">
        <authorList>
            <person name="Oliphant S.A."/>
            <person name="Watson-Haigh N.S."/>
            <person name="Sumby K.M."/>
            <person name="Gardner J.M."/>
            <person name="Jiranek V."/>
        </authorList>
    </citation>
    <scope>NUCLEOTIDE SEQUENCE</scope>
    <source>
        <strain evidence="1">KI4_A6</strain>
    </source>
</reference>
<dbReference type="RefSeq" id="WP_252795872.1">
    <property type="nucleotide sequence ID" value="NZ_CP097121.1"/>
</dbReference>
<dbReference type="Proteomes" id="UP001056164">
    <property type="component" value="Chromosome"/>
</dbReference>
<dbReference type="Gene3D" id="1.10.720.30">
    <property type="entry name" value="SAP domain"/>
    <property type="match status" value="1"/>
</dbReference>
<keyword evidence="2" id="KW-1185">Reference proteome</keyword>
<dbReference type="InterPro" id="IPR036361">
    <property type="entry name" value="SAP_dom_sf"/>
</dbReference>
<organism evidence="1 2">
    <name type="scientific">Fructilactobacillus carniphilus</name>
    <dbReference type="NCBI Taxonomy" id="2940297"/>
    <lineage>
        <taxon>Bacteria</taxon>
        <taxon>Bacillati</taxon>
        <taxon>Bacillota</taxon>
        <taxon>Bacilli</taxon>
        <taxon>Lactobacillales</taxon>
        <taxon>Lactobacillaceae</taxon>
        <taxon>Fructilactobacillus</taxon>
    </lineage>
</organism>
<name>A0ABY5C1Z1_9LACO</name>
<evidence type="ECO:0000313" key="1">
    <source>
        <dbReference type="EMBL" id="USS91336.1"/>
    </source>
</evidence>